<sequence length="37" mass="4159">MNDGYVGSLLSKCNEVLNRKLTVDGERESEGFARLKE</sequence>
<keyword evidence="2" id="KW-1185">Reference proteome</keyword>
<dbReference type="STRING" id="1936003.STSP2_00969"/>
<reference evidence="2" key="1">
    <citation type="submission" date="2017-02" db="EMBL/GenBank/DDBJ databases">
        <title>Comparative genomics and description of representatives of a novel lineage of planctomycetes thriving in anoxic sediments.</title>
        <authorList>
            <person name="Spring S."/>
            <person name="Bunk B."/>
            <person name="Sproer C."/>
        </authorList>
    </citation>
    <scope>NUCLEOTIDE SEQUENCE [LARGE SCALE GENOMIC DNA]</scope>
    <source>
        <strain evidence="2">ST-NAGAB-D1</strain>
    </source>
</reference>
<accession>A0A1U9NIR3</accession>
<protein>
    <submittedName>
        <fullName evidence="1">Uncharacterized protein</fullName>
    </submittedName>
</protein>
<dbReference type="EMBL" id="CP019791">
    <property type="protein sequence ID" value="AQT67819.1"/>
    <property type="molecule type" value="Genomic_DNA"/>
</dbReference>
<dbReference type="KEGG" id="alus:STSP2_00969"/>
<evidence type="ECO:0000313" key="1">
    <source>
        <dbReference type="EMBL" id="AQT67819.1"/>
    </source>
</evidence>
<dbReference type="Proteomes" id="UP000189674">
    <property type="component" value="Chromosome"/>
</dbReference>
<dbReference type="AlphaFoldDB" id="A0A1U9NIR3"/>
<evidence type="ECO:0000313" key="2">
    <source>
        <dbReference type="Proteomes" id="UP000189674"/>
    </source>
</evidence>
<organism evidence="1 2">
    <name type="scientific">Anaerohalosphaera lusitana</name>
    <dbReference type="NCBI Taxonomy" id="1936003"/>
    <lineage>
        <taxon>Bacteria</taxon>
        <taxon>Pseudomonadati</taxon>
        <taxon>Planctomycetota</taxon>
        <taxon>Phycisphaerae</taxon>
        <taxon>Sedimentisphaerales</taxon>
        <taxon>Anaerohalosphaeraceae</taxon>
        <taxon>Anaerohalosphaera</taxon>
    </lineage>
</organism>
<name>A0A1U9NIR3_9BACT</name>
<gene>
    <name evidence="1" type="ORF">STSP2_00969</name>
</gene>
<proteinExistence type="predicted"/>